<organism evidence="10 11">
    <name type="scientific">Choanephora cucurbitarum</name>
    <dbReference type="NCBI Taxonomy" id="101091"/>
    <lineage>
        <taxon>Eukaryota</taxon>
        <taxon>Fungi</taxon>
        <taxon>Fungi incertae sedis</taxon>
        <taxon>Mucoromycota</taxon>
        <taxon>Mucoromycotina</taxon>
        <taxon>Mucoromycetes</taxon>
        <taxon>Mucorales</taxon>
        <taxon>Mucorineae</taxon>
        <taxon>Choanephoraceae</taxon>
        <taxon>Choanephoroideae</taxon>
        <taxon>Choanephora</taxon>
    </lineage>
</organism>
<accession>A0A1C7N610</accession>
<evidence type="ECO:0000256" key="2">
    <source>
        <dbReference type="ARBA" id="ARBA00022705"/>
    </source>
</evidence>
<feature type="compositionally biased region" description="Basic and acidic residues" evidence="7">
    <location>
        <begin position="251"/>
        <end position="331"/>
    </location>
</feature>
<dbReference type="PANTHER" id="PTHR15272:SF0">
    <property type="entry name" value="CHROMATIN ASSEMBLY FACTOR 1 SUBUNIT A"/>
    <property type="match status" value="1"/>
</dbReference>
<reference evidence="10 11" key="1">
    <citation type="submission" date="2016-03" db="EMBL/GenBank/DDBJ databases">
        <title>Choanephora cucurbitarum.</title>
        <authorList>
            <person name="Min B."/>
            <person name="Park H."/>
            <person name="Park J.-H."/>
            <person name="Shin H.-D."/>
            <person name="Choi I.-G."/>
        </authorList>
    </citation>
    <scope>NUCLEOTIDE SEQUENCE [LARGE SCALE GENOMIC DNA]</scope>
    <source>
        <strain evidence="10 11">KUS-F28377</strain>
    </source>
</reference>
<feature type="domain" description="Chromatin assembly factor 1 subunit A dimerization" evidence="9">
    <location>
        <begin position="446"/>
        <end position="511"/>
    </location>
</feature>
<dbReference type="GO" id="GO:0006281">
    <property type="term" value="P:DNA repair"/>
    <property type="evidence" value="ECO:0007669"/>
    <property type="project" value="UniProtKB-KW"/>
</dbReference>
<gene>
    <name evidence="10" type="primary">chaf1a-a</name>
    <name evidence="10" type="ORF">A0J61_07483</name>
</gene>
<dbReference type="GO" id="GO:0006260">
    <property type="term" value="P:DNA replication"/>
    <property type="evidence" value="ECO:0007669"/>
    <property type="project" value="UniProtKB-KW"/>
</dbReference>
<evidence type="ECO:0000313" key="11">
    <source>
        <dbReference type="Proteomes" id="UP000093000"/>
    </source>
</evidence>
<dbReference type="Proteomes" id="UP000093000">
    <property type="component" value="Unassembled WGS sequence"/>
</dbReference>
<comment type="subcellular location">
    <subcellularLocation>
        <location evidence="1">Nucleus</location>
    </subcellularLocation>
</comment>
<feature type="region of interest" description="Disordered" evidence="7">
    <location>
        <begin position="226"/>
        <end position="345"/>
    </location>
</feature>
<keyword evidence="3" id="KW-0227">DNA damage</keyword>
<feature type="region of interest" description="Disordered" evidence="7">
    <location>
        <begin position="487"/>
        <end position="549"/>
    </location>
</feature>
<keyword evidence="6" id="KW-0539">Nucleus</keyword>
<comment type="caution">
    <text evidence="10">The sequence shown here is derived from an EMBL/GenBank/DDBJ whole genome shotgun (WGS) entry which is preliminary data.</text>
</comment>
<evidence type="ECO:0000256" key="5">
    <source>
        <dbReference type="ARBA" id="ARBA00023204"/>
    </source>
</evidence>
<keyword evidence="2" id="KW-0235">DNA replication</keyword>
<keyword evidence="11" id="KW-1185">Reference proteome</keyword>
<evidence type="ECO:0000313" key="10">
    <source>
        <dbReference type="EMBL" id="OBZ84467.1"/>
    </source>
</evidence>
<feature type="compositionally biased region" description="Acidic residues" evidence="7">
    <location>
        <begin position="490"/>
        <end position="519"/>
    </location>
</feature>
<dbReference type="GO" id="GO:0033186">
    <property type="term" value="C:CAF-1 complex"/>
    <property type="evidence" value="ECO:0007669"/>
    <property type="project" value="TreeGrafter"/>
</dbReference>
<evidence type="ECO:0000259" key="9">
    <source>
        <dbReference type="Pfam" id="PF12253"/>
    </source>
</evidence>
<evidence type="ECO:0000259" key="8">
    <source>
        <dbReference type="Pfam" id="PF11600"/>
    </source>
</evidence>
<dbReference type="STRING" id="101091.A0A1C7N610"/>
<evidence type="ECO:0000256" key="7">
    <source>
        <dbReference type="SAM" id="MobiDB-lite"/>
    </source>
</evidence>
<sequence length="702" mass="81988">MNNDHSTLKIISSKLQTLQLPDNESNRPTVPENPYFKDGKLSFQETKLRAENHPLIASKILTFRHYRAQLENTPDAHSVDIPVGFLDIIAALVQDSDEHCTVLTSRINDCLSPFQRKEEMAHKYDLAIERAIKQVAQKNTYGLSIDAYNSMEHHTPNIPWHLCIHRWEVQNLSLLPTDLQQAVMTRRQAREQMTFSFSTFILQLPTEVRKSTMTTKHRRTNVVKEILVEDLRQKHTASSPKQQMESEQEMEEKRKKKEEEKRKKEEEKKQREEEKKQREEEKRQREEEKKQREEEKRQREEEKKRQKEEERRQKEEEKKKREEEKRKKEQSQLRLTSLFSKTSESVQEKTLEPVRPTLFPAFYIKDHVEIVDIHQFSQPASSIDEFKRQLQAQQRPVSIQQFISDLPAESKQKRGATTPVDIRTLLLPGSADLLNVPNVRLVLRMKLLQFMENVRPAYFGTFTQRSRTVHGRNPFGRDTDVFNYEHDSEAEWEPEGEGEDIHSDEDDDDPNVDMIDPEDAGWLVPEGYLSDSEGVDDEDKDSKDDRMHSIKHASKRVAIRKVVLGPYFEGETEEMEVFKQFETQFFTDLSEGGYDPFLTKHLQNAATSTSDASNTAAHTATTVQHKLEFTEEQSQALINVIHEKSKESIPNLVIEAKSNSFLKDVSKRQLEAKIKDIAIKEKRGADTKPTWYLKDDRKQTQP</sequence>
<dbReference type="EMBL" id="LUGH01000506">
    <property type="protein sequence ID" value="OBZ84467.1"/>
    <property type="molecule type" value="Genomic_DNA"/>
</dbReference>
<keyword evidence="5" id="KW-0234">DNA repair</keyword>
<keyword evidence="4" id="KW-0143">Chaperone</keyword>
<evidence type="ECO:0000256" key="4">
    <source>
        <dbReference type="ARBA" id="ARBA00023186"/>
    </source>
</evidence>
<dbReference type="OrthoDB" id="440676at2759"/>
<feature type="domain" description="Chromatin assembly factor 1 p150 subunit acidic region" evidence="8">
    <location>
        <begin position="232"/>
        <end position="368"/>
    </location>
</feature>
<dbReference type="AlphaFoldDB" id="A0A1C7N610"/>
<feature type="compositionally biased region" description="Polar residues" evidence="7">
    <location>
        <begin position="333"/>
        <end position="345"/>
    </location>
</feature>
<dbReference type="PANTHER" id="PTHR15272">
    <property type="entry name" value="CHROMATIN ASSEMBLY FACTOR 1 SUBUNIT A CAF-1 SUBUNIT A"/>
    <property type="match status" value="1"/>
</dbReference>
<name>A0A1C7N610_9FUNG</name>
<dbReference type="InParanoid" id="A0A1C7N610"/>
<dbReference type="Pfam" id="PF11600">
    <property type="entry name" value="CAF1A_acidic"/>
    <property type="match status" value="1"/>
</dbReference>
<evidence type="ECO:0000256" key="1">
    <source>
        <dbReference type="ARBA" id="ARBA00004123"/>
    </source>
</evidence>
<dbReference type="Pfam" id="PF12253">
    <property type="entry name" value="CAF1A_dimeriz"/>
    <property type="match status" value="1"/>
</dbReference>
<dbReference type="InterPro" id="IPR022043">
    <property type="entry name" value="CAF1A_DD"/>
</dbReference>
<dbReference type="GO" id="GO:0005634">
    <property type="term" value="C:nucleus"/>
    <property type="evidence" value="ECO:0007669"/>
    <property type="project" value="UniProtKB-SubCell"/>
</dbReference>
<evidence type="ECO:0000256" key="6">
    <source>
        <dbReference type="ARBA" id="ARBA00023242"/>
    </source>
</evidence>
<dbReference type="GO" id="GO:0006334">
    <property type="term" value="P:nucleosome assembly"/>
    <property type="evidence" value="ECO:0007669"/>
    <property type="project" value="TreeGrafter"/>
</dbReference>
<evidence type="ECO:0000256" key="3">
    <source>
        <dbReference type="ARBA" id="ARBA00022763"/>
    </source>
</evidence>
<protein>
    <submittedName>
        <fullName evidence="10">Chromatin assembly factor 1 subunit A-A</fullName>
    </submittedName>
</protein>
<proteinExistence type="predicted"/>
<dbReference type="InterPro" id="IPR021644">
    <property type="entry name" value="CAF-1_p150_acidic"/>
</dbReference>